<proteinExistence type="predicted"/>
<keyword evidence="3" id="KW-1185">Reference proteome</keyword>
<gene>
    <name evidence="2" type="ORF">PENANT_c026G05733</name>
</gene>
<dbReference type="Proteomes" id="UP000191672">
    <property type="component" value="Unassembled WGS sequence"/>
</dbReference>
<protein>
    <submittedName>
        <fullName evidence="2">Uncharacterized protein</fullName>
    </submittedName>
</protein>
<organism evidence="2 3">
    <name type="scientific">Penicillium antarcticum</name>
    <dbReference type="NCBI Taxonomy" id="416450"/>
    <lineage>
        <taxon>Eukaryota</taxon>
        <taxon>Fungi</taxon>
        <taxon>Dikarya</taxon>
        <taxon>Ascomycota</taxon>
        <taxon>Pezizomycotina</taxon>
        <taxon>Eurotiomycetes</taxon>
        <taxon>Eurotiomycetidae</taxon>
        <taxon>Eurotiales</taxon>
        <taxon>Aspergillaceae</taxon>
        <taxon>Penicillium</taxon>
    </lineage>
</organism>
<dbReference type="AlphaFoldDB" id="A0A1V6PX83"/>
<evidence type="ECO:0000256" key="1">
    <source>
        <dbReference type="SAM" id="MobiDB-lite"/>
    </source>
</evidence>
<reference evidence="3" key="1">
    <citation type="journal article" date="2017" name="Nat. Microbiol.">
        <title>Global analysis of biosynthetic gene clusters reveals vast potential of secondary metabolite production in Penicillium species.</title>
        <authorList>
            <person name="Nielsen J.C."/>
            <person name="Grijseels S."/>
            <person name="Prigent S."/>
            <person name="Ji B."/>
            <person name="Dainat J."/>
            <person name="Nielsen K.F."/>
            <person name="Frisvad J.C."/>
            <person name="Workman M."/>
            <person name="Nielsen J."/>
        </authorList>
    </citation>
    <scope>NUCLEOTIDE SEQUENCE [LARGE SCALE GENOMIC DNA]</scope>
    <source>
        <strain evidence="3">IBT 31811</strain>
    </source>
</reference>
<sequence length="35" mass="3619">MGDDLGYPDIKDASMDAGDGPKSVSLSSEETDLSD</sequence>
<name>A0A1V6PX83_9EURO</name>
<comment type="caution">
    <text evidence="2">The sequence shown here is derived from an EMBL/GenBank/DDBJ whole genome shotgun (WGS) entry which is preliminary data.</text>
</comment>
<accession>A0A1V6PX83</accession>
<evidence type="ECO:0000313" key="2">
    <source>
        <dbReference type="EMBL" id="OQD81634.1"/>
    </source>
</evidence>
<feature type="region of interest" description="Disordered" evidence="1">
    <location>
        <begin position="1"/>
        <end position="35"/>
    </location>
</feature>
<evidence type="ECO:0000313" key="3">
    <source>
        <dbReference type="Proteomes" id="UP000191672"/>
    </source>
</evidence>
<dbReference type="EMBL" id="MDYN01000026">
    <property type="protein sequence ID" value="OQD81634.1"/>
    <property type="molecule type" value="Genomic_DNA"/>
</dbReference>